<gene>
    <name evidence="1" type="ORF">OOZ53_26170</name>
</gene>
<comment type="caution">
    <text evidence="1">The sequence shown here is derived from an EMBL/GenBank/DDBJ whole genome shotgun (WGS) entry which is preliminary data.</text>
</comment>
<proteinExistence type="predicted"/>
<dbReference type="Pfam" id="PF07369">
    <property type="entry name" value="DUF1488"/>
    <property type="match status" value="1"/>
</dbReference>
<protein>
    <submittedName>
        <fullName evidence="1">DUF1488 domain-containing protein</fullName>
    </submittedName>
</protein>
<evidence type="ECO:0000313" key="1">
    <source>
        <dbReference type="EMBL" id="MDA4848864.1"/>
    </source>
</evidence>
<reference evidence="1" key="1">
    <citation type="submission" date="2022-11" db="EMBL/GenBank/DDBJ databases">
        <title>Hoeflea poritis sp. nov., isolated from scleractinian coral Porites lutea.</title>
        <authorList>
            <person name="Zhang G."/>
            <person name="Wei Q."/>
            <person name="Cai L."/>
        </authorList>
    </citation>
    <scope>NUCLEOTIDE SEQUENCE</scope>
    <source>
        <strain evidence="1">E7-10</strain>
    </source>
</reference>
<dbReference type="RefSeq" id="WP_271092747.1">
    <property type="nucleotide sequence ID" value="NZ_JAPJZH010000038.1"/>
</dbReference>
<sequence length="87" mass="9800">MALTFPNLSRSYDETGKRVRFSGYDGMFEVPFFIEIEALEKKMKHPARTEASYLAAFDDARAEIIVAAMAVYHRGGRTPFVLTASSF</sequence>
<name>A0ABT4VVY1_9HYPH</name>
<accession>A0ABT4VVY1</accession>
<organism evidence="1 2">
    <name type="scientific">Hoeflea poritis</name>
    <dbReference type="NCBI Taxonomy" id="2993659"/>
    <lineage>
        <taxon>Bacteria</taxon>
        <taxon>Pseudomonadati</taxon>
        <taxon>Pseudomonadota</taxon>
        <taxon>Alphaproteobacteria</taxon>
        <taxon>Hyphomicrobiales</taxon>
        <taxon>Rhizobiaceae</taxon>
        <taxon>Hoeflea</taxon>
    </lineage>
</organism>
<dbReference type="EMBL" id="JAPJZH010000038">
    <property type="protein sequence ID" value="MDA4848864.1"/>
    <property type="molecule type" value="Genomic_DNA"/>
</dbReference>
<evidence type="ECO:0000313" key="2">
    <source>
        <dbReference type="Proteomes" id="UP001148313"/>
    </source>
</evidence>
<dbReference type="InterPro" id="IPR009962">
    <property type="entry name" value="DUF1488"/>
</dbReference>
<keyword evidence="2" id="KW-1185">Reference proteome</keyword>
<dbReference type="Proteomes" id="UP001148313">
    <property type="component" value="Unassembled WGS sequence"/>
</dbReference>